<dbReference type="Gene3D" id="3.40.50.2000">
    <property type="entry name" value="Glycogen Phosphorylase B"/>
    <property type="match status" value="2"/>
</dbReference>
<gene>
    <name evidence="5" type="ORF">F8O03_12795</name>
</gene>
<dbReference type="Pfam" id="PF00534">
    <property type="entry name" value="Glycos_transf_1"/>
    <property type="match status" value="1"/>
</dbReference>
<name>A0A7J5B0A5_9MICO</name>
<dbReference type="InterPro" id="IPR050194">
    <property type="entry name" value="Glycosyltransferase_grp1"/>
</dbReference>
<dbReference type="Proteomes" id="UP000490386">
    <property type="component" value="Unassembled WGS sequence"/>
</dbReference>
<proteinExistence type="predicted"/>
<evidence type="ECO:0000256" key="2">
    <source>
        <dbReference type="ARBA" id="ARBA00022679"/>
    </source>
</evidence>
<reference evidence="5 6" key="1">
    <citation type="submission" date="2019-09" db="EMBL/GenBank/DDBJ databases">
        <title>Phylogeny of genus Pseudoclavibacter and closely related genus.</title>
        <authorList>
            <person name="Li Y."/>
        </authorList>
    </citation>
    <scope>NUCLEOTIDE SEQUENCE [LARGE SCALE GENOMIC DNA]</scope>
    <source>
        <strain evidence="5 6">THG-MD12</strain>
    </source>
</reference>
<dbReference type="GO" id="GO:0016757">
    <property type="term" value="F:glycosyltransferase activity"/>
    <property type="evidence" value="ECO:0007669"/>
    <property type="project" value="UniProtKB-KW"/>
</dbReference>
<dbReference type="InterPro" id="IPR001296">
    <property type="entry name" value="Glyco_trans_1"/>
</dbReference>
<dbReference type="InterPro" id="IPR028098">
    <property type="entry name" value="Glyco_trans_4-like_N"/>
</dbReference>
<accession>A0A7J5B0A5</accession>
<dbReference type="OrthoDB" id="9810929at2"/>
<organism evidence="5 6">
    <name type="scientific">Pseudoclavibacter terrae</name>
    <dbReference type="NCBI Taxonomy" id="1530195"/>
    <lineage>
        <taxon>Bacteria</taxon>
        <taxon>Bacillati</taxon>
        <taxon>Actinomycetota</taxon>
        <taxon>Actinomycetes</taxon>
        <taxon>Micrococcales</taxon>
        <taxon>Microbacteriaceae</taxon>
        <taxon>Pseudoclavibacter</taxon>
    </lineage>
</organism>
<feature type="domain" description="Glycosyltransferase subfamily 4-like N-terminal" evidence="4">
    <location>
        <begin position="32"/>
        <end position="208"/>
    </location>
</feature>
<comment type="caution">
    <text evidence="5">The sequence shown here is derived from an EMBL/GenBank/DDBJ whole genome shotgun (WGS) entry which is preliminary data.</text>
</comment>
<keyword evidence="6" id="KW-1185">Reference proteome</keyword>
<dbReference type="SUPFAM" id="SSF53756">
    <property type="entry name" value="UDP-Glycosyltransferase/glycogen phosphorylase"/>
    <property type="match status" value="1"/>
</dbReference>
<dbReference type="GO" id="GO:1901137">
    <property type="term" value="P:carbohydrate derivative biosynthetic process"/>
    <property type="evidence" value="ECO:0007669"/>
    <property type="project" value="UniProtKB-ARBA"/>
</dbReference>
<keyword evidence="1" id="KW-0328">Glycosyltransferase</keyword>
<feature type="domain" description="Glycosyl transferase family 1" evidence="3">
    <location>
        <begin position="222"/>
        <end position="388"/>
    </location>
</feature>
<evidence type="ECO:0000259" key="4">
    <source>
        <dbReference type="Pfam" id="PF13439"/>
    </source>
</evidence>
<dbReference type="AlphaFoldDB" id="A0A7J5B0A5"/>
<keyword evidence="2 5" id="KW-0808">Transferase</keyword>
<dbReference type="Pfam" id="PF13439">
    <property type="entry name" value="Glyco_transf_4"/>
    <property type="match status" value="1"/>
</dbReference>
<evidence type="ECO:0000256" key="1">
    <source>
        <dbReference type="ARBA" id="ARBA00022676"/>
    </source>
</evidence>
<dbReference type="PANTHER" id="PTHR45947">
    <property type="entry name" value="SULFOQUINOVOSYL TRANSFERASE SQD2"/>
    <property type="match status" value="1"/>
</dbReference>
<dbReference type="EMBL" id="WBJX01000004">
    <property type="protein sequence ID" value="KAB1637158.1"/>
    <property type="molecule type" value="Genomic_DNA"/>
</dbReference>
<dbReference type="PANTHER" id="PTHR45947:SF13">
    <property type="entry name" value="TRANSFERASE"/>
    <property type="match status" value="1"/>
</dbReference>
<evidence type="ECO:0000259" key="3">
    <source>
        <dbReference type="Pfam" id="PF00534"/>
    </source>
</evidence>
<evidence type="ECO:0000313" key="6">
    <source>
        <dbReference type="Proteomes" id="UP000490386"/>
    </source>
</evidence>
<protein>
    <submittedName>
        <fullName evidence="5">Glycosyltransferase family 1 protein</fullName>
    </submittedName>
</protein>
<evidence type="ECO:0000313" key="5">
    <source>
        <dbReference type="EMBL" id="KAB1637158.1"/>
    </source>
</evidence>
<sequence length="420" mass="44339">MPDVLPDERPLRIAFVVLHTSPLDEPGTKDAGGMNVVVLAQAEALADRGHQVELVTRRSDDGSAPTVRLGDNLRLHNLQAGPARLISKGEHEHVIDEFRDALAVLLVELSVDVLHAQHWFSGVAALPVARELGIPIVQSFHSIAAGSSTPLADGERAESPGRLAGEAMLAKSVDAIVVVSRAERDTVLSRLGGNPAITHIVPPGVDADLFFPARDARAEPAARESRPKRALSAGRLHPLKGFDLALDAIAEIDDDVRPDYVLVGAAPPDDDGRAYEAKLHEAVARHGLAEHVQYIGSLSRHALAAQLRLVDVVLIPSHSETYGLVALEAAASGVPVVASAAGGLREAVVDGVTGTLLETRDPADWAAAIAGILRDPARAERMSVAAREHALAHSWDLSAEGLLAVFRQLVARAEPGSTHA</sequence>
<dbReference type="RefSeq" id="WP_151424189.1">
    <property type="nucleotide sequence ID" value="NZ_WBJX01000004.1"/>
</dbReference>